<evidence type="ECO:0000256" key="5">
    <source>
        <dbReference type="SAM" id="Coils"/>
    </source>
</evidence>
<dbReference type="SMART" id="SM00324">
    <property type="entry name" value="RhoGAP"/>
    <property type="match status" value="1"/>
</dbReference>
<gene>
    <name evidence="9" type="ORF">SAPINGB_P004136</name>
</gene>
<dbReference type="GO" id="GO:0005096">
    <property type="term" value="F:GTPase activator activity"/>
    <property type="evidence" value="ECO:0007669"/>
    <property type="project" value="UniProtKB-KW"/>
</dbReference>
<evidence type="ECO:0000256" key="4">
    <source>
        <dbReference type="PROSITE-ProRule" id="PRU00125"/>
    </source>
</evidence>
<reference evidence="9 10" key="1">
    <citation type="submission" date="2019-09" db="EMBL/GenBank/DDBJ databases">
        <authorList>
            <person name="Brejova B."/>
        </authorList>
    </citation>
    <scope>NUCLEOTIDE SEQUENCE [LARGE SCALE GENOMIC DNA]</scope>
</reference>
<evidence type="ECO:0000259" key="7">
    <source>
        <dbReference type="PROSITE" id="PS50023"/>
    </source>
</evidence>
<evidence type="ECO:0000256" key="3">
    <source>
        <dbReference type="ARBA" id="ARBA00022833"/>
    </source>
</evidence>
<name>A0A5E8BV52_9ASCO</name>
<accession>A0A5E8BV52</accession>
<dbReference type="PROSITE" id="PS50023">
    <property type="entry name" value="LIM_DOMAIN_2"/>
    <property type="match status" value="1"/>
</dbReference>
<dbReference type="GO" id="GO:0005933">
    <property type="term" value="C:cellular bud"/>
    <property type="evidence" value="ECO:0007669"/>
    <property type="project" value="UniProtKB-ARBA"/>
</dbReference>
<feature type="compositionally biased region" description="Polar residues" evidence="6">
    <location>
        <begin position="232"/>
        <end position="242"/>
    </location>
</feature>
<dbReference type="InterPro" id="IPR050729">
    <property type="entry name" value="Rho-GAP"/>
</dbReference>
<dbReference type="Pfam" id="PF00620">
    <property type="entry name" value="RhoGAP"/>
    <property type="match status" value="1"/>
</dbReference>
<keyword evidence="10" id="KW-1185">Reference proteome</keyword>
<dbReference type="GO" id="GO:0046872">
    <property type="term" value="F:metal ion binding"/>
    <property type="evidence" value="ECO:0007669"/>
    <property type="project" value="UniProtKB-KW"/>
</dbReference>
<keyword evidence="1" id="KW-0343">GTPase activation</keyword>
<keyword evidence="5" id="KW-0175">Coiled coil</keyword>
<evidence type="ECO:0008006" key="11">
    <source>
        <dbReference type="Google" id="ProtNLM"/>
    </source>
</evidence>
<proteinExistence type="predicted"/>
<dbReference type="InterPro" id="IPR000198">
    <property type="entry name" value="RhoGAP_dom"/>
</dbReference>
<feature type="domain" description="Rho-GAP" evidence="8">
    <location>
        <begin position="753"/>
        <end position="944"/>
    </location>
</feature>
<dbReference type="Proteomes" id="UP000398389">
    <property type="component" value="Unassembled WGS sequence"/>
</dbReference>
<dbReference type="PROSITE" id="PS00478">
    <property type="entry name" value="LIM_DOMAIN_1"/>
    <property type="match status" value="1"/>
</dbReference>
<dbReference type="Gene3D" id="1.10.555.10">
    <property type="entry name" value="Rho GTPase activation protein"/>
    <property type="match status" value="1"/>
</dbReference>
<dbReference type="SUPFAM" id="SSF48350">
    <property type="entry name" value="GTPase activation domain, GAP"/>
    <property type="match status" value="1"/>
</dbReference>
<evidence type="ECO:0000313" key="9">
    <source>
        <dbReference type="EMBL" id="VVT54559.1"/>
    </source>
</evidence>
<feature type="coiled-coil region" evidence="5">
    <location>
        <begin position="502"/>
        <end position="610"/>
    </location>
</feature>
<keyword evidence="2 4" id="KW-0479">Metal-binding</keyword>
<evidence type="ECO:0000256" key="6">
    <source>
        <dbReference type="SAM" id="MobiDB-lite"/>
    </source>
</evidence>
<dbReference type="CDD" id="cd09395">
    <property type="entry name" value="LIM2_Rga"/>
    <property type="match status" value="1"/>
</dbReference>
<feature type="region of interest" description="Disordered" evidence="6">
    <location>
        <begin position="260"/>
        <end position="333"/>
    </location>
</feature>
<dbReference type="PANTHER" id="PTHR23176">
    <property type="entry name" value="RHO/RAC/CDC GTPASE-ACTIVATING PROTEIN"/>
    <property type="match status" value="1"/>
</dbReference>
<dbReference type="InterPro" id="IPR008936">
    <property type="entry name" value="Rho_GTPase_activation_prot"/>
</dbReference>
<feature type="domain" description="LIM zinc-binding" evidence="7">
    <location>
        <begin position="44"/>
        <end position="106"/>
    </location>
</feature>
<dbReference type="EMBL" id="CABVLU010000003">
    <property type="protein sequence ID" value="VVT54559.1"/>
    <property type="molecule type" value="Genomic_DNA"/>
</dbReference>
<dbReference type="InterPro" id="IPR001781">
    <property type="entry name" value="Znf_LIM"/>
</dbReference>
<dbReference type="AlphaFoldDB" id="A0A5E8BV52"/>
<keyword evidence="3 4" id="KW-0862">Zinc</keyword>
<evidence type="ECO:0000259" key="8">
    <source>
        <dbReference type="PROSITE" id="PS50238"/>
    </source>
</evidence>
<feature type="compositionally biased region" description="Pro residues" evidence="6">
    <location>
        <begin position="295"/>
        <end position="311"/>
    </location>
</feature>
<dbReference type="CDD" id="cd00159">
    <property type="entry name" value="RhoGAP"/>
    <property type="match status" value="1"/>
</dbReference>
<dbReference type="RefSeq" id="XP_031854742.1">
    <property type="nucleotide sequence ID" value="XM_031998851.1"/>
</dbReference>
<dbReference type="PROSITE" id="PS50238">
    <property type="entry name" value="RHOGAP"/>
    <property type="match status" value="1"/>
</dbReference>
<evidence type="ECO:0000256" key="1">
    <source>
        <dbReference type="ARBA" id="ARBA00022468"/>
    </source>
</evidence>
<feature type="region of interest" description="Disordered" evidence="6">
    <location>
        <begin position="168"/>
        <end position="204"/>
    </location>
</feature>
<dbReference type="GO" id="GO:0007165">
    <property type="term" value="P:signal transduction"/>
    <property type="evidence" value="ECO:0007669"/>
    <property type="project" value="InterPro"/>
</dbReference>
<keyword evidence="4" id="KW-0440">LIM domain</keyword>
<dbReference type="GO" id="GO:0005938">
    <property type="term" value="C:cell cortex"/>
    <property type="evidence" value="ECO:0007669"/>
    <property type="project" value="UniProtKB-ARBA"/>
</dbReference>
<evidence type="ECO:0000256" key="2">
    <source>
        <dbReference type="ARBA" id="ARBA00022723"/>
    </source>
</evidence>
<evidence type="ECO:0000313" key="10">
    <source>
        <dbReference type="Proteomes" id="UP000398389"/>
    </source>
</evidence>
<dbReference type="OrthoDB" id="19923at2759"/>
<protein>
    <recommendedName>
        <fullName evidence="11">Rho-GAP domain-containing protein</fullName>
    </recommendedName>
</protein>
<feature type="compositionally biased region" description="Low complexity" evidence="6">
    <location>
        <begin position="272"/>
        <end position="286"/>
    </location>
</feature>
<dbReference type="Pfam" id="PF00412">
    <property type="entry name" value="LIM"/>
    <property type="match status" value="2"/>
</dbReference>
<dbReference type="PANTHER" id="PTHR23176:SF128">
    <property type="entry name" value="RHO GTPASE-ACTIVATING PROTEIN RGD1"/>
    <property type="match status" value="1"/>
</dbReference>
<dbReference type="SMART" id="SM00132">
    <property type="entry name" value="LIM"/>
    <property type="match status" value="2"/>
</dbReference>
<dbReference type="Gene3D" id="2.10.110.10">
    <property type="entry name" value="Cysteine Rich Protein"/>
    <property type="match status" value="2"/>
</dbReference>
<feature type="region of interest" description="Disordered" evidence="6">
    <location>
        <begin position="216"/>
        <end position="242"/>
    </location>
</feature>
<dbReference type="GeneID" id="43582951"/>
<feature type="region of interest" description="Disordered" evidence="6">
    <location>
        <begin position="369"/>
        <end position="392"/>
    </location>
</feature>
<organism evidence="9 10">
    <name type="scientific">Magnusiomyces paraingens</name>
    <dbReference type="NCBI Taxonomy" id="2606893"/>
    <lineage>
        <taxon>Eukaryota</taxon>
        <taxon>Fungi</taxon>
        <taxon>Dikarya</taxon>
        <taxon>Ascomycota</taxon>
        <taxon>Saccharomycotina</taxon>
        <taxon>Dipodascomycetes</taxon>
        <taxon>Dipodascales</taxon>
        <taxon>Dipodascaceae</taxon>
        <taxon>Magnusiomyces</taxon>
    </lineage>
</organism>
<sequence length="1063" mass="116130">MPADFTDHADHTACATTTDHAADAAVTTVDPAPAALDPDTNSKQHCKKCSQVIEEGQVYQYGPHRWHVECLRCSICNSLLKHDFNVHLLGNGSLFCANCSYTCSVCNKLIDGTAVLTDDQAFCSSCFRCRNCKKRIDDTQYARTSQGTFCMKCHQTLLARKKRAAALKATNSSSNTTTTTTTAISTSTSNSNISTAKTSPVAPNIPNLQPLLPLPFASAANPPQPPALSLTGHASSPSLGQYSSMVHHAPATFKEKSLPQLPTEEPHDAPVSPSSASSLNRSNSYNQGLAFPQGISPPRPPPPLERIPPRVPLKSQPMSAKPTLEAPLVSTSHSSPVVPSGPFFFNNSNNNYNNNQEDSLPALGSKFMPKRELPSPLDDTSPRKLASPELDFKSTPSRGGVYIDSTLSSPNDFSDADLVLRLPKIEGVKLDLDSSSSSSSENLEKYTMERSALQTMSPSYNNIPRTPEDDIINRLEPRAASGHYRSASENRLSVVSPLTRELMDARKRITELELQLRNTKNSNANLDSNINEKRKTIAGLEAKGEVAKMELGMLDQALAQKNNLQDVYPELIKRFVDEVSHYKESLRAEIEELMLTRNKLEQKNAELAKIHEVWIEKNMGIEAENKQLLMLNSRLTRSAEEKVGPILDQHDAADDKKSGGRRFWKRPTAAVAKGVKGFNKVFNQDQSQQLHAPLISTGPYSDLDGSITMISNNTVNSSESGEERSKRWFKTSTDAPHMATTVSTSSVISLMGVPIEKRIEYENTNIPLIVTRCVQEVEKRGMEFEGIYRKSGARSQVTSIEEAFERAGGEDVDDAVLDGDISGVTSALKQYLRHLPIPLVPFDVYEDFVEVSREITKSPDYATDMLRALINSLPQPYKECLSYVVQHLVKITQHADVNLMTARNLAVVFAPTLVRHITGEREIVDMQARNDGTQLLIDRYTTIFADVFIRTDPPPIPTEASSSSMSVPSSNANGIKIVTDINTDKLDIDTEATIAAAAAVGGTVEKSRDAETCSEVSSVPTVAGGAVHLGEDELIGAHNDPALDATPVIPAVHYPMKLSANVI</sequence>